<keyword evidence="2" id="KW-0238">DNA-binding</keyword>
<gene>
    <name evidence="6" type="ORF">FEZ33_01095</name>
</gene>
<feature type="domain" description="SIS" evidence="5">
    <location>
        <begin position="124"/>
        <end position="265"/>
    </location>
</feature>
<comment type="caution">
    <text evidence="6">The sequence shown here is derived from an EMBL/GenBank/DDBJ whole genome shotgun (WGS) entry which is preliminary data.</text>
</comment>
<accession>A0A5R9ENN5</accession>
<dbReference type="EMBL" id="VBSP01000002">
    <property type="protein sequence ID" value="TLQ49259.1"/>
    <property type="molecule type" value="Genomic_DNA"/>
</dbReference>
<dbReference type="InterPro" id="IPR035472">
    <property type="entry name" value="RpiR-like_SIS"/>
</dbReference>
<dbReference type="Proteomes" id="UP000306420">
    <property type="component" value="Unassembled WGS sequence"/>
</dbReference>
<dbReference type="CDD" id="cd05013">
    <property type="entry name" value="SIS_RpiR"/>
    <property type="match status" value="1"/>
</dbReference>
<dbReference type="PROSITE" id="PS51464">
    <property type="entry name" value="SIS"/>
    <property type="match status" value="1"/>
</dbReference>
<evidence type="ECO:0000256" key="1">
    <source>
        <dbReference type="ARBA" id="ARBA00023015"/>
    </source>
</evidence>
<dbReference type="InterPro" id="IPR000281">
    <property type="entry name" value="HTH_RpiR"/>
</dbReference>
<evidence type="ECO:0000256" key="2">
    <source>
        <dbReference type="ARBA" id="ARBA00023125"/>
    </source>
</evidence>
<dbReference type="Gene3D" id="1.10.10.10">
    <property type="entry name" value="Winged helix-like DNA-binding domain superfamily/Winged helix DNA-binding domain"/>
    <property type="match status" value="1"/>
</dbReference>
<dbReference type="Pfam" id="PF01418">
    <property type="entry name" value="HTH_6"/>
    <property type="match status" value="1"/>
</dbReference>
<dbReference type="OrthoDB" id="370421at2"/>
<name>A0A5R9ENN5_9LACT</name>
<dbReference type="SUPFAM" id="SSF46689">
    <property type="entry name" value="Homeodomain-like"/>
    <property type="match status" value="1"/>
</dbReference>
<dbReference type="InterPro" id="IPR001347">
    <property type="entry name" value="SIS_dom"/>
</dbReference>
<sequence length="283" mass="31484">MAETNIIGLIKSIKESLPKAEKKIAQAIIDAPEDTIYLSAKQLGEKAGASAPTVVRFCRRLDIDGFTQLKLMISSELSKLTDSGYSDISEDENFYEIKEKLLGNAHQSLVDTTSLIKEEEVNASIQQIEEADVIYVYGVGSSHLVAENFAQKWRRIGKIAIVEKDAHVMITLITGNQQKALFVGISNSGETKEVIKLLQLANKAGCQTMAITQFGKNSLSEEADVTIRHVRANEQLYRSAATASLHVQFYVVDILFHTYASKHYEDAIERILLSRKAIKDYND</sequence>
<protein>
    <submittedName>
        <fullName evidence="6">MurR/RpiR family transcriptional regulator</fullName>
    </submittedName>
</protein>
<evidence type="ECO:0000259" key="5">
    <source>
        <dbReference type="PROSITE" id="PS51464"/>
    </source>
</evidence>
<dbReference type="PANTHER" id="PTHR30514:SF1">
    <property type="entry name" value="HTH-TYPE TRANSCRIPTIONAL REGULATOR HEXR-RELATED"/>
    <property type="match status" value="1"/>
</dbReference>
<dbReference type="GO" id="GO:0003700">
    <property type="term" value="F:DNA-binding transcription factor activity"/>
    <property type="evidence" value="ECO:0007669"/>
    <property type="project" value="InterPro"/>
</dbReference>
<dbReference type="GO" id="GO:0097367">
    <property type="term" value="F:carbohydrate derivative binding"/>
    <property type="evidence" value="ECO:0007669"/>
    <property type="project" value="InterPro"/>
</dbReference>
<organism evidence="6 7">
    <name type="scientific">Ruoffia tabacinasalis</name>
    <dbReference type="NCBI Taxonomy" id="87458"/>
    <lineage>
        <taxon>Bacteria</taxon>
        <taxon>Bacillati</taxon>
        <taxon>Bacillota</taxon>
        <taxon>Bacilli</taxon>
        <taxon>Lactobacillales</taxon>
        <taxon>Aerococcaceae</taxon>
        <taxon>Ruoffia</taxon>
    </lineage>
</organism>
<dbReference type="Gene3D" id="3.40.50.10490">
    <property type="entry name" value="Glucose-6-phosphate isomerase like protein, domain 1"/>
    <property type="match status" value="1"/>
</dbReference>
<dbReference type="InterPro" id="IPR047640">
    <property type="entry name" value="RpiR-like"/>
</dbReference>
<dbReference type="AlphaFoldDB" id="A0A5R9ENN5"/>
<dbReference type="SUPFAM" id="SSF53697">
    <property type="entry name" value="SIS domain"/>
    <property type="match status" value="1"/>
</dbReference>
<dbReference type="InterPro" id="IPR036388">
    <property type="entry name" value="WH-like_DNA-bd_sf"/>
</dbReference>
<evidence type="ECO:0000259" key="4">
    <source>
        <dbReference type="PROSITE" id="PS51071"/>
    </source>
</evidence>
<dbReference type="Pfam" id="PF01380">
    <property type="entry name" value="SIS"/>
    <property type="match status" value="1"/>
</dbReference>
<evidence type="ECO:0000313" key="6">
    <source>
        <dbReference type="EMBL" id="TLQ49259.1"/>
    </source>
</evidence>
<feature type="domain" description="HTH rpiR-type" evidence="4">
    <location>
        <begin position="4"/>
        <end position="80"/>
    </location>
</feature>
<keyword evidence="1" id="KW-0805">Transcription regulation</keyword>
<dbReference type="PANTHER" id="PTHR30514">
    <property type="entry name" value="GLUCOKINASE"/>
    <property type="match status" value="1"/>
</dbReference>
<dbReference type="RefSeq" id="WP_138403541.1">
    <property type="nucleotide sequence ID" value="NZ_VBSP01000002.1"/>
</dbReference>
<dbReference type="InterPro" id="IPR046348">
    <property type="entry name" value="SIS_dom_sf"/>
</dbReference>
<keyword evidence="3" id="KW-0804">Transcription</keyword>
<dbReference type="PROSITE" id="PS51071">
    <property type="entry name" value="HTH_RPIR"/>
    <property type="match status" value="1"/>
</dbReference>
<evidence type="ECO:0000313" key="7">
    <source>
        <dbReference type="Proteomes" id="UP000306420"/>
    </source>
</evidence>
<dbReference type="GO" id="GO:1901135">
    <property type="term" value="P:carbohydrate derivative metabolic process"/>
    <property type="evidence" value="ECO:0007669"/>
    <property type="project" value="InterPro"/>
</dbReference>
<reference evidence="6 7" key="1">
    <citation type="submission" date="2019-05" db="EMBL/GenBank/DDBJ databases">
        <title>The metagenome of a microbial culture collection derived from dairy environment covers the genomic content of the human microbiome.</title>
        <authorList>
            <person name="Roder T."/>
            <person name="Wuthrich D."/>
            <person name="Sattari Z."/>
            <person name="Von Ah U."/>
            <person name="Bar C."/>
            <person name="Ronchi F."/>
            <person name="Macpherson A.J."/>
            <person name="Ganal-Vonarburg S.C."/>
            <person name="Bruggmann R."/>
            <person name="Vergeres G."/>
        </authorList>
    </citation>
    <scope>NUCLEOTIDE SEQUENCE [LARGE SCALE GENOMIC DNA]</scope>
    <source>
        <strain evidence="6 7">FAM 24227</strain>
    </source>
</reference>
<proteinExistence type="predicted"/>
<evidence type="ECO:0000256" key="3">
    <source>
        <dbReference type="ARBA" id="ARBA00023163"/>
    </source>
</evidence>
<dbReference type="GO" id="GO:0003677">
    <property type="term" value="F:DNA binding"/>
    <property type="evidence" value="ECO:0007669"/>
    <property type="project" value="UniProtKB-KW"/>
</dbReference>
<dbReference type="InterPro" id="IPR009057">
    <property type="entry name" value="Homeodomain-like_sf"/>
</dbReference>